<evidence type="ECO:0000313" key="1">
    <source>
        <dbReference type="EMBL" id="MBX38445.1"/>
    </source>
</evidence>
<organism evidence="1">
    <name type="scientific">Rhizophora mucronata</name>
    <name type="common">Asiatic mangrove</name>
    <dbReference type="NCBI Taxonomy" id="61149"/>
    <lineage>
        <taxon>Eukaryota</taxon>
        <taxon>Viridiplantae</taxon>
        <taxon>Streptophyta</taxon>
        <taxon>Embryophyta</taxon>
        <taxon>Tracheophyta</taxon>
        <taxon>Spermatophyta</taxon>
        <taxon>Magnoliopsida</taxon>
        <taxon>eudicotyledons</taxon>
        <taxon>Gunneridae</taxon>
        <taxon>Pentapetalae</taxon>
        <taxon>rosids</taxon>
        <taxon>fabids</taxon>
        <taxon>Malpighiales</taxon>
        <taxon>Rhizophoraceae</taxon>
        <taxon>Rhizophora</taxon>
    </lineage>
</organism>
<reference evidence="1" key="1">
    <citation type="submission" date="2018-02" db="EMBL/GenBank/DDBJ databases">
        <title>Rhizophora mucronata_Transcriptome.</title>
        <authorList>
            <person name="Meera S.P."/>
            <person name="Sreeshan A."/>
            <person name="Augustine A."/>
        </authorList>
    </citation>
    <scope>NUCLEOTIDE SEQUENCE</scope>
    <source>
        <tissue evidence="1">Leaf</tissue>
    </source>
</reference>
<accession>A0A2P2N7M3</accession>
<name>A0A2P2N7M3_RHIMU</name>
<dbReference type="EMBL" id="GGEC01057961">
    <property type="protein sequence ID" value="MBX38445.1"/>
    <property type="molecule type" value="Transcribed_RNA"/>
</dbReference>
<protein>
    <submittedName>
        <fullName evidence="1">Uncharacterized protein</fullName>
    </submittedName>
</protein>
<dbReference type="AlphaFoldDB" id="A0A2P2N7M3"/>
<sequence>MFGNCKSWLPYAMDLSSRHRSL</sequence>
<proteinExistence type="predicted"/>